<dbReference type="AlphaFoldDB" id="A0A0C3HYN2"/>
<sequence length="407" mass="47033">MASNEDFAVSFYEEPQWNSQPAWKLPGWGEPVIVACILVGSMIVSRRRGYRIFDTTKREYGLLNVEPGYARTSDNITRDSSDTDSSIDIVSTSKHLSKKRRCCWATFYTPSTSRFANHYHSRLLQRFPFLIEMFYWIITYAFYRCTSILAQSVFSKTPIWDVAQDHALAVLEFEQFSWLSFLFPISEVEFQSWFMDGHETFLTILNRTYALIHIPGTVGFIGWWYYAAPSHASFAVVRRTMTLTNFVAFVMFICYPCMPPRLLPQEYGFLDSVRHDDAQSVWMKGKYVNSLAAMPSMHFGYAFCIGCTLLYHSGCGRRTLERGEVRKSKSLALFYALSGIVYPSWILITIVATANHFYLDAFVAFFVVIIAFFCNKVFLVFLPLEDWLLWAMRLDKPVPTTGDRLKT</sequence>
<proteinExistence type="predicted"/>
<evidence type="ECO:0000256" key="5">
    <source>
        <dbReference type="SAM" id="Phobius"/>
    </source>
</evidence>
<dbReference type="InterPro" id="IPR026841">
    <property type="entry name" value="Aur1/Ipt1"/>
</dbReference>
<evidence type="ECO:0000313" key="7">
    <source>
        <dbReference type="EMBL" id="KIN07352.1"/>
    </source>
</evidence>
<dbReference type="GO" id="GO:0016020">
    <property type="term" value="C:membrane"/>
    <property type="evidence" value="ECO:0007669"/>
    <property type="project" value="UniProtKB-SubCell"/>
</dbReference>
<dbReference type="STRING" id="913774.A0A0C3HYN2"/>
<dbReference type="PANTHER" id="PTHR31310:SF10">
    <property type="entry name" value="INOSITOLPHOSPHOTRANSFERASE AUR1_IPT1 DOMAIN-CONTAINING PROTEIN"/>
    <property type="match status" value="1"/>
</dbReference>
<reference evidence="7 8" key="1">
    <citation type="submission" date="2014-04" db="EMBL/GenBank/DDBJ databases">
        <authorList>
            <consortium name="DOE Joint Genome Institute"/>
            <person name="Kuo A."/>
            <person name="Martino E."/>
            <person name="Perotto S."/>
            <person name="Kohler A."/>
            <person name="Nagy L.G."/>
            <person name="Floudas D."/>
            <person name="Copeland A."/>
            <person name="Barry K.W."/>
            <person name="Cichocki N."/>
            <person name="Veneault-Fourrey C."/>
            <person name="LaButti K."/>
            <person name="Lindquist E.A."/>
            <person name="Lipzen A."/>
            <person name="Lundell T."/>
            <person name="Morin E."/>
            <person name="Murat C."/>
            <person name="Sun H."/>
            <person name="Tunlid A."/>
            <person name="Henrissat B."/>
            <person name="Grigoriev I.V."/>
            <person name="Hibbett D.S."/>
            <person name="Martin F."/>
            <person name="Nordberg H.P."/>
            <person name="Cantor M.N."/>
            <person name="Hua S.X."/>
        </authorList>
    </citation>
    <scope>NUCLEOTIDE SEQUENCE [LARGE SCALE GENOMIC DNA]</scope>
    <source>
        <strain evidence="7 8">Zn</strain>
    </source>
</reference>
<dbReference type="OrthoDB" id="2566866at2759"/>
<gene>
    <name evidence="7" type="ORF">OIDMADRAFT_150776</name>
</gene>
<protein>
    <recommendedName>
        <fullName evidence="6">Inositolphosphotransferase Aur1/Ipt1 domain-containing protein</fullName>
    </recommendedName>
</protein>
<name>A0A0C3HYN2_OIDMZ</name>
<dbReference type="Pfam" id="PF14378">
    <property type="entry name" value="PAP2_3"/>
    <property type="match status" value="1"/>
</dbReference>
<feature type="transmembrane region" description="Helical" evidence="5">
    <location>
        <begin position="361"/>
        <end position="384"/>
    </location>
</feature>
<dbReference type="PANTHER" id="PTHR31310">
    <property type="match status" value="1"/>
</dbReference>
<reference evidence="8" key="2">
    <citation type="submission" date="2015-01" db="EMBL/GenBank/DDBJ databases">
        <title>Evolutionary Origins and Diversification of the Mycorrhizal Mutualists.</title>
        <authorList>
            <consortium name="DOE Joint Genome Institute"/>
            <consortium name="Mycorrhizal Genomics Consortium"/>
            <person name="Kohler A."/>
            <person name="Kuo A."/>
            <person name="Nagy L.G."/>
            <person name="Floudas D."/>
            <person name="Copeland A."/>
            <person name="Barry K.W."/>
            <person name="Cichocki N."/>
            <person name="Veneault-Fourrey C."/>
            <person name="LaButti K."/>
            <person name="Lindquist E.A."/>
            <person name="Lipzen A."/>
            <person name="Lundell T."/>
            <person name="Morin E."/>
            <person name="Murat C."/>
            <person name="Riley R."/>
            <person name="Ohm R."/>
            <person name="Sun H."/>
            <person name="Tunlid A."/>
            <person name="Henrissat B."/>
            <person name="Grigoriev I.V."/>
            <person name="Hibbett D.S."/>
            <person name="Martin F."/>
        </authorList>
    </citation>
    <scope>NUCLEOTIDE SEQUENCE [LARGE SCALE GENOMIC DNA]</scope>
    <source>
        <strain evidence="8">Zn</strain>
    </source>
</reference>
<keyword evidence="4 5" id="KW-0472">Membrane</keyword>
<evidence type="ECO:0000256" key="4">
    <source>
        <dbReference type="ARBA" id="ARBA00023136"/>
    </source>
</evidence>
<keyword evidence="8" id="KW-1185">Reference proteome</keyword>
<dbReference type="CDD" id="cd03386">
    <property type="entry name" value="PAP2_Aur1_like"/>
    <property type="match status" value="1"/>
</dbReference>
<dbReference type="EMBL" id="KN832870">
    <property type="protein sequence ID" value="KIN07352.1"/>
    <property type="molecule type" value="Genomic_DNA"/>
</dbReference>
<dbReference type="Proteomes" id="UP000054321">
    <property type="component" value="Unassembled WGS sequence"/>
</dbReference>
<evidence type="ECO:0000256" key="3">
    <source>
        <dbReference type="ARBA" id="ARBA00022989"/>
    </source>
</evidence>
<dbReference type="HOGENOM" id="CLU_035756_2_0_1"/>
<feature type="transmembrane region" description="Helical" evidence="5">
    <location>
        <begin position="123"/>
        <end position="143"/>
    </location>
</feature>
<feature type="transmembrane region" description="Helical" evidence="5">
    <location>
        <begin position="209"/>
        <end position="228"/>
    </location>
</feature>
<keyword evidence="2 5" id="KW-0812">Transmembrane</keyword>
<accession>A0A0C3HYN2</accession>
<dbReference type="InParanoid" id="A0A0C3HYN2"/>
<feature type="transmembrane region" description="Helical" evidence="5">
    <location>
        <begin position="25"/>
        <end position="44"/>
    </location>
</feature>
<feature type="domain" description="Inositolphosphotransferase Aur1/Ipt1" evidence="6">
    <location>
        <begin position="191"/>
        <end position="313"/>
    </location>
</feature>
<evidence type="ECO:0000256" key="2">
    <source>
        <dbReference type="ARBA" id="ARBA00022692"/>
    </source>
</evidence>
<organism evidence="7 8">
    <name type="scientific">Oidiodendron maius (strain Zn)</name>
    <dbReference type="NCBI Taxonomy" id="913774"/>
    <lineage>
        <taxon>Eukaryota</taxon>
        <taxon>Fungi</taxon>
        <taxon>Dikarya</taxon>
        <taxon>Ascomycota</taxon>
        <taxon>Pezizomycotina</taxon>
        <taxon>Leotiomycetes</taxon>
        <taxon>Leotiomycetes incertae sedis</taxon>
        <taxon>Myxotrichaceae</taxon>
        <taxon>Oidiodendron</taxon>
    </lineage>
</organism>
<evidence type="ECO:0000259" key="6">
    <source>
        <dbReference type="Pfam" id="PF14378"/>
    </source>
</evidence>
<evidence type="ECO:0000313" key="8">
    <source>
        <dbReference type="Proteomes" id="UP000054321"/>
    </source>
</evidence>
<feature type="transmembrane region" description="Helical" evidence="5">
    <location>
        <begin position="291"/>
        <end position="311"/>
    </location>
</feature>
<evidence type="ECO:0000256" key="1">
    <source>
        <dbReference type="ARBA" id="ARBA00004141"/>
    </source>
</evidence>
<keyword evidence="3 5" id="KW-1133">Transmembrane helix</keyword>
<feature type="transmembrane region" description="Helical" evidence="5">
    <location>
        <begin position="332"/>
        <end position="355"/>
    </location>
</feature>
<feature type="transmembrane region" description="Helical" evidence="5">
    <location>
        <begin position="240"/>
        <end position="258"/>
    </location>
</feature>
<dbReference type="InterPro" id="IPR052185">
    <property type="entry name" value="IPC_Synthase-Related"/>
</dbReference>
<comment type="subcellular location">
    <subcellularLocation>
        <location evidence="1">Membrane</location>
        <topology evidence="1">Multi-pass membrane protein</topology>
    </subcellularLocation>
</comment>